<feature type="transmembrane region" description="Helical" evidence="1">
    <location>
        <begin position="279"/>
        <end position="296"/>
    </location>
</feature>
<organism evidence="2 3">
    <name type="scientific">Arcticibacterium luteifluviistationis</name>
    <dbReference type="NCBI Taxonomy" id="1784714"/>
    <lineage>
        <taxon>Bacteria</taxon>
        <taxon>Pseudomonadati</taxon>
        <taxon>Bacteroidota</taxon>
        <taxon>Cytophagia</taxon>
        <taxon>Cytophagales</taxon>
        <taxon>Leadbetterellaceae</taxon>
        <taxon>Arcticibacterium</taxon>
    </lineage>
</organism>
<keyword evidence="1" id="KW-0812">Transmembrane</keyword>
<dbReference type="InterPro" id="IPR006160">
    <property type="entry name" value="SCFA_transpt_AtoE"/>
</dbReference>
<accession>A0A2Z4GBS9</accession>
<feature type="transmembrane region" description="Helical" evidence="1">
    <location>
        <begin position="417"/>
        <end position="434"/>
    </location>
</feature>
<dbReference type="EMBL" id="CP029480">
    <property type="protein sequence ID" value="AWV98656.1"/>
    <property type="molecule type" value="Genomic_DNA"/>
</dbReference>
<sequence>MISRLGEKFTDIFRKNMPDAFVFALVLTLITSITAFFWVGATPLKIIQSWYDGFWSMLAFGMQMVLLIITGYSIALSPFSSRAIDKVAKYISTPKQVYFITVVFGMLAGLVSWGWVVIAALLGRELALRVRGVNYAYLIACVYFSSISWVSGLSSSIPLLLNTEKNFLIEAGILDNILPTSLTLGSTINMCMIALFVLLGPFLMLWLAPKKEKGIEIIDELGKEEQTLNKSISQEAEDLKLPEKSFSDFMNNTSIFQYIIVFMGFSYVIYHFYSKGLDLNLNIMIFFFIMIGMLLHKTPMRYSISMKRSSTNISSILYQYPFYAGIMGIMTYSGLGDALGQAIANIATIDNYPFYAYVLGGIVNFAIPSGGGEFAVIGPSIIEAVNQIGAGLPDARLTEMTARASLSLAYGEALTNLLQPFFLLIVVPIMGAGLKIQARDVMGYLAIPFLIYFVLQILMVLYLPI</sequence>
<reference evidence="2 3" key="1">
    <citation type="submission" date="2018-05" db="EMBL/GenBank/DDBJ databases">
        <title>Complete genome sequence of Arcticibacterium luteifluviistationis SM1504T, a cytophagaceae bacterium isolated from Arctic surface seawater.</title>
        <authorList>
            <person name="Li Y."/>
            <person name="Qin Q.-L."/>
        </authorList>
    </citation>
    <scope>NUCLEOTIDE SEQUENCE [LARGE SCALE GENOMIC DNA]</scope>
    <source>
        <strain evidence="2 3">SM1504</strain>
    </source>
</reference>
<keyword evidence="1" id="KW-0472">Membrane</keyword>
<dbReference type="AlphaFoldDB" id="A0A2Z4GBS9"/>
<keyword evidence="3" id="KW-1185">Reference proteome</keyword>
<protein>
    <submittedName>
        <fullName evidence="2">Short-chain fatty acid transporter</fullName>
    </submittedName>
</protein>
<dbReference type="PANTHER" id="PTHR41983">
    <property type="entry name" value="SHORT-CHAIN FATTY ACID TRANSPORTER-RELATED"/>
    <property type="match status" value="1"/>
</dbReference>
<dbReference type="PANTHER" id="PTHR41983:SF2">
    <property type="entry name" value="SHORT-CHAIN FATTY ACID TRANSPORTER-RELATED"/>
    <property type="match status" value="1"/>
</dbReference>
<dbReference type="RefSeq" id="WP_111371849.1">
    <property type="nucleotide sequence ID" value="NZ_CP029480.1"/>
</dbReference>
<evidence type="ECO:0000313" key="2">
    <source>
        <dbReference type="EMBL" id="AWV98656.1"/>
    </source>
</evidence>
<feature type="transmembrane region" description="Helical" evidence="1">
    <location>
        <begin position="441"/>
        <end position="463"/>
    </location>
</feature>
<feature type="transmembrane region" description="Helical" evidence="1">
    <location>
        <begin position="97"/>
        <end position="123"/>
    </location>
</feature>
<dbReference type="GO" id="GO:0005886">
    <property type="term" value="C:plasma membrane"/>
    <property type="evidence" value="ECO:0007669"/>
    <property type="project" value="TreeGrafter"/>
</dbReference>
<feature type="transmembrane region" description="Helical" evidence="1">
    <location>
        <begin position="135"/>
        <end position="161"/>
    </location>
</feature>
<keyword evidence="1" id="KW-1133">Transmembrane helix</keyword>
<feature type="transmembrane region" description="Helical" evidence="1">
    <location>
        <begin position="20"/>
        <end position="41"/>
    </location>
</feature>
<feature type="transmembrane region" description="Helical" evidence="1">
    <location>
        <begin position="317"/>
        <end position="335"/>
    </location>
</feature>
<feature type="transmembrane region" description="Helical" evidence="1">
    <location>
        <begin position="181"/>
        <end position="208"/>
    </location>
</feature>
<proteinExistence type="predicted"/>
<dbReference type="OrthoDB" id="9342495at2"/>
<gene>
    <name evidence="2" type="ORF">DJ013_10935</name>
</gene>
<name>A0A2Z4GBS9_9BACT</name>
<evidence type="ECO:0000256" key="1">
    <source>
        <dbReference type="SAM" id="Phobius"/>
    </source>
</evidence>
<dbReference type="KEGG" id="als:DJ013_10935"/>
<dbReference type="Pfam" id="PF02667">
    <property type="entry name" value="SCFA_trans"/>
    <property type="match status" value="1"/>
</dbReference>
<dbReference type="Proteomes" id="UP000249873">
    <property type="component" value="Chromosome"/>
</dbReference>
<feature type="transmembrane region" description="Helical" evidence="1">
    <location>
        <begin position="255"/>
        <end position="273"/>
    </location>
</feature>
<evidence type="ECO:0000313" key="3">
    <source>
        <dbReference type="Proteomes" id="UP000249873"/>
    </source>
</evidence>
<feature type="transmembrane region" description="Helical" evidence="1">
    <location>
        <begin position="53"/>
        <end position="77"/>
    </location>
</feature>